<proteinExistence type="predicted"/>
<dbReference type="EMBL" id="CM017637">
    <property type="protein sequence ID" value="TYJ47047.1"/>
    <property type="molecule type" value="Genomic_DNA"/>
</dbReference>
<gene>
    <name evidence="1" type="ORF">E1A91_A02G160500v1</name>
</gene>
<dbReference type="Proteomes" id="UP000323597">
    <property type="component" value="Chromosome A02"/>
</dbReference>
<sequence length="98" mass="11112">MSVSIEALAMAGTDYLEWEEEELEFPPPHLLADHEEEEGSEEKKIMIKSIDCGSSSSTSHYDHLQSQIKVLMIILLGLNFSDKRIMDKKLCPNNAFNL</sequence>
<accession>A0A5D3A5W5</accession>
<protein>
    <submittedName>
        <fullName evidence="1">Uncharacterized protein</fullName>
    </submittedName>
</protein>
<evidence type="ECO:0000313" key="2">
    <source>
        <dbReference type="Proteomes" id="UP000323597"/>
    </source>
</evidence>
<name>A0A5D3A5W5_GOSMU</name>
<evidence type="ECO:0000313" key="1">
    <source>
        <dbReference type="EMBL" id="TYJ47047.1"/>
    </source>
</evidence>
<dbReference type="AlphaFoldDB" id="A0A5D3A5W5"/>
<organism evidence="1 2">
    <name type="scientific">Gossypium mustelinum</name>
    <name type="common">Cotton</name>
    <name type="synonym">Gossypium caicoense</name>
    <dbReference type="NCBI Taxonomy" id="34275"/>
    <lineage>
        <taxon>Eukaryota</taxon>
        <taxon>Viridiplantae</taxon>
        <taxon>Streptophyta</taxon>
        <taxon>Embryophyta</taxon>
        <taxon>Tracheophyta</taxon>
        <taxon>Spermatophyta</taxon>
        <taxon>Magnoliopsida</taxon>
        <taxon>eudicotyledons</taxon>
        <taxon>Gunneridae</taxon>
        <taxon>Pentapetalae</taxon>
        <taxon>rosids</taxon>
        <taxon>malvids</taxon>
        <taxon>Malvales</taxon>
        <taxon>Malvaceae</taxon>
        <taxon>Malvoideae</taxon>
        <taxon>Gossypium</taxon>
    </lineage>
</organism>
<reference evidence="1 2" key="1">
    <citation type="submission" date="2019-07" db="EMBL/GenBank/DDBJ databases">
        <title>WGS assembly of Gossypium mustelinum.</title>
        <authorList>
            <person name="Chen Z.J."/>
            <person name="Sreedasyam A."/>
            <person name="Ando A."/>
            <person name="Song Q."/>
            <person name="De L."/>
            <person name="Hulse-Kemp A."/>
            <person name="Ding M."/>
            <person name="Ye W."/>
            <person name="Kirkbride R."/>
            <person name="Jenkins J."/>
            <person name="Plott C."/>
            <person name="Lovell J."/>
            <person name="Lin Y.-M."/>
            <person name="Vaughn R."/>
            <person name="Liu B."/>
            <person name="Li W."/>
            <person name="Simpson S."/>
            <person name="Scheffler B."/>
            <person name="Saski C."/>
            <person name="Grover C."/>
            <person name="Hu G."/>
            <person name="Conover J."/>
            <person name="Carlson J."/>
            <person name="Shu S."/>
            <person name="Boston L."/>
            <person name="Williams M."/>
            <person name="Peterson D."/>
            <person name="Mcgee K."/>
            <person name="Jones D."/>
            <person name="Wendel J."/>
            <person name="Stelly D."/>
            <person name="Grimwood J."/>
            <person name="Schmutz J."/>
        </authorList>
    </citation>
    <scope>NUCLEOTIDE SEQUENCE [LARGE SCALE GENOMIC DNA]</scope>
    <source>
        <strain evidence="1">1408120.09</strain>
    </source>
</reference>
<keyword evidence="2" id="KW-1185">Reference proteome</keyword>